<dbReference type="AlphaFoldDB" id="A0A195C434"/>
<name>A0A195C434_9HYME</name>
<evidence type="ECO:0000313" key="2">
    <source>
        <dbReference type="Proteomes" id="UP000078542"/>
    </source>
</evidence>
<dbReference type="EMBL" id="KQ978344">
    <property type="protein sequence ID" value="KYM94933.1"/>
    <property type="molecule type" value="Genomic_DNA"/>
</dbReference>
<reference evidence="1 2" key="1">
    <citation type="submission" date="2016-03" db="EMBL/GenBank/DDBJ databases">
        <title>Cyphomyrmex costatus WGS genome.</title>
        <authorList>
            <person name="Nygaard S."/>
            <person name="Hu H."/>
            <person name="Boomsma J."/>
            <person name="Zhang G."/>
        </authorList>
    </citation>
    <scope>NUCLEOTIDE SEQUENCE [LARGE SCALE GENOMIC DNA]</scope>
    <source>
        <strain evidence="1">MS0001</strain>
        <tissue evidence="1">Whole body</tissue>
    </source>
</reference>
<proteinExistence type="predicted"/>
<sequence>MQLRGLKSQRGLREKKVYVSSVNGECLSSVGDAEVTIRQARKHERHRSSTLCAPEVLRNVIYKLALSIYSSRTYRVTNASTVTASPNCPPGRYRVARVIPLRRYAAKHEIEIRFC</sequence>
<evidence type="ECO:0000313" key="1">
    <source>
        <dbReference type="EMBL" id="KYM94933.1"/>
    </source>
</evidence>
<protein>
    <submittedName>
        <fullName evidence="1">Uncharacterized protein</fullName>
    </submittedName>
</protein>
<organism evidence="1 2">
    <name type="scientific">Cyphomyrmex costatus</name>
    <dbReference type="NCBI Taxonomy" id="456900"/>
    <lineage>
        <taxon>Eukaryota</taxon>
        <taxon>Metazoa</taxon>
        <taxon>Ecdysozoa</taxon>
        <taxon>Arthropoda</taxon>
        <taxon>Hexapoda</taxon>
        <taxon>Insecta</taxon>
        <taxon>Pterygota</taxon>
        <taxon>Neoptera</taxon>
        <taxon>Endopterygota</taxon>
        <taxon>Hymenoptera</taxon>
        <taxon>Apocrita</taxon>
        <taxon>Aculeata</taxon>
        <taxon>Formicoidea</taxon>
        <taxon>Formicidae</taxon>
        <taxon>Myrmicinae</taxon>
        <taxon>Cyphomyrmex</taxon>
    </lineage>
</organism>
<keyword evidence="2" id="KW-1185">Reference proteome</keyword>
<accession>A0A195C434</accession>
<gene>
    <name evidence="1" type="ORF">ALC62_14528</name>
</gene>
<dbReference type="Proteomes" id="UP000078542">
    <property type="component" value="Unassembled WGS sequence"/>
</dbReference>